<reference evidence="16" key="2">
    <citation type="journal article" date="2018" name="J. Anim. Genet.">
        <title>Acquired interbacterial defense systems protect against interspecies antagonism in the human gut microbiome.</title>
        <authorList>
            <person name="Ross B.D."/>
            <person name="Verster A.J."/>
            <person name="Radey M.C."/>
            <person name="Schmidtke D.T."/>
            <person name="Pope C.E."/>
            <person name="Hoffman L.R."/>
            <person name="Hajjar A."/>
            <person name="Peterson S.B."/>
            <person name="Borenstein E."/>
            <person name="Mougous J."/>
        </authorList>
    </citation>
    <scope>NUCLEOTIDE SEQUENCE [LARGE SCALE GENOMIC DNA]</scope>
    <source>
        <strain evidence="16">H204</strain>
    </source>
</reference>
<dbReference type="PROSITE" id="PS51257">
    <property type="entry name" value="PROKAR_LIPOPROTEIN"/>
    <property type="match status" value="1"/>
</dbReference>
<evidence type="ECO:0000256" key="3">
    <source>
        <dbReference type="ARBA" id="ARBA00022692"/>
    </source>
</evidence>
<dbReference type="Proteomes" id="UP000183766">
    <property type="component" value="Unassembled WGS sequence"/>
</dbReference>
<dbReference type="Gene3D" id="3.80.10.10">
    <property type="entry name" value="Ribonuclease Inhibitor"/>
    <property type="match status" value="1"/>
</dbReference>
<evidence type="ECO:0000313" key="14">
    <source>
        <dbReference type="Proteomes" id="UP000183040"/>
    </source>
</evidence>
<dbReference type="EMBL" id="FOUM01000011">
    <property type="protein sequence ID" value="SFM83089.1"/>
    <property type="molecule type" value="Genomic_DNA"/>
</dbReference>
<dbReference type="InterPro" id="IPR013783">
    <property type="entry name" value="Ig-like_fold"/>
</dbReference>
<dbReference type="PANTHER" id="PTHR48052:SF40">
    <property type="entry name" value="RECEPTOR PROTEIN-TYROSINE KINASE CEPR2"/>
    <property type="match status" value="1"/>
</dbReference>
<dbReference type="SUPFAM" id="SSF52058">
    <property type="entry name" value="L domain-like"/>
    <property type="match status" value="1"/>
</dbReference>
<accession>A0A1H4E3D3</accession>
<evidence type="ECO:0000313" key="16">
    <source>
        <dbReference type="Proteomes" id="UP000327007"/>
    </source>
</evidence>
<evidence type="ECO:0000313" key="11">
    <source>
        <dbReference type="EMBL" id="KAA9049875.1"/>
    </source>
</evidence>
<dbReference type="Gene3D" id="2.60.40.10">
    <property type="entry name" value="Immunoglobulins"/>
    <property type="match status" value="1"/>
</dbReference>
<evidence type="ECO:0000256" key="7">
    <source>
        <dbReference type="ARBA" id="ARBA00023170"/>
    </source>
</evidence>
<evidence type="ECO:0000256" key="8">
    <source>
        <dbReference type="ARBA" id="ARBA00023180"/>
    </source>
</evidence>
<evidence type="ECO:0000256" key="5">
    <source>
        <dbReference type="ARBA" id="ARBA00022989"/>
    </source>
</evidence>
<dbReference type="PANTHER" id="PTHR48052">
    <property type="entry name" value="UNNAMED PRODUCT"/>
    <property type="match status" value="1"/>
</dbReference>
<keyword evidence="7" id="KW-0675">Receptor</keyword>
<dbReference type="GO" id="GO:0012505">
    <property type="term" value="C:endomembrane system"/>
    <property type="evidence" value="ECO:0007669"/>
    <property type="project" value="UniProtKB-SubCell"/>
</dbReference>
<evidence type="ECO:0000256" key="9">
    <source>
        <dbReference type="ARBA" id="ARBA00037847"/>
    </source>
</evidence>
<dbReference type="GeneID" id="69483485"/>
<evidence type="ECO:0000313" key="12">
    <source>
        <dbReference type="EMBL" id="SEA78902.1"/>
    </source>
</evidence>
<sequence>MIRNNRMYSCWQGLWGIICCLSLLLGMASCQDFTDDTGRTMPEPDLKFADGTLNLPLEEKEYTVDIESNLPWRVKTSATWIDLLSSNGMGTGSFRISVSKNANVAPREAEIAGWIIEGAETKLKVVQEGVGIALKKRAVKVGAEGSAEEVIPFSTMVTYTYELSEGCDWIHVTDGAAITPGVINESELKLAIDPYTDIDEGRTASLYLKGSNGITDVLTITQDKKPLGDIDYLRMFYESANGDNWTKKWNFDAPLETNPTNWFGLKFENKRVVEIDIQSPNNIEGDIIPLCNLSELRSIKFKHQKLAGIPEEIGQLSQLTTLWIIESAASGNLPESLGECELLTSFNISNHPTSTPAGFNNTFTGNLDMLINIPGMVTIKAYCNNLSGPLPVIPLDGNNKPTTWKSLKEFMIYTNGFSGSIPYGYGTVIEKSGSSGIFRVNDNQLSGQIPADIKAWSQYATRKAAWILQGNSLTE</sequence>
<keyword evidence="3" id="KW-0812">Transmembrane</keyword>
<evidence type="ECO:0000313" key="15">
    <source>
        <dbReference type="Proteomes" id="UP000183766"/>
    </source>
</evidence>
<dbReference type="EMBL" id="VYQC01000002">
    <property type="protein sequence ID" value="KAA9049875.1"/>
    <property type="molecule type" value="Genomic_DNA"/>
</dbReference>
<dbReference type="InterPro" id="IPR024361">
    <property type="entry name" value="BACON"/>
</dbReference>
<dbReference type="Proteomes" id="UP000183040">
    <property type="component" value="Unassembled WGS sequence"/>
</dbReference>
<reference evidence="11" key="3">
    <citation type="journal article" date="2019" name="bioRxiv">
        <title>Acquired interbacterial defense systems protect against interspecies antagonism in the human gut microbiome.</title>
        <authorList>
            <person name="Ross B.D."/>
            <person name="Verster A.J."/>
            <person name="Radey M.C."/>
            <person name="Schmidtke D.T."/>
            <person name="Pope C.E."/>
            <person name="Hoffman L.R."/>
            <person name="Hajjar A.M."/>
            <person name="Peterson S.B."/>
            <person name="Borenstein E."/>
            <person name="Mougous J.D."/>
        </authorList>
    </citation>
    <scope>NUCLEOTIDE SEQUENCE</scope>
    <source>
        <strain evidence="11">H204</strain>
    </source>
</reference>
<dbReference type="Proteomes" id="UP000327007">
    <property type="component" value="Unassembled WGS sequence"/>
</dbReference>
<evidence type="ECO:0000256" key="1">
    <source>
        <dbReference type="ARBA" id="ARBA00004236"/>
    </source>
</evidence>
<feature type="chain" id="PRO_5010471854" evidence="10">
    <location>
        <begin position="35"/>
        <end position="475"/>
    </location>
</feature>
<comment type="subcellular location">
    <subcellularLocation>
        <location evidence="1">Cell membrane</location>
    </subcellularLocation>
    <subcellularLocation>
        <location evidence="9">Endomembrane system</location>
        <topology evidence="9">Single-pass membrane protein</topology>
    </subcellularLocation>
</comment>
<keyword evidence="5" id="KW-1133">Transmembrane helix</keyword>
<dbReference type="EMBL" id="FNRP01000013">
    <property type="protein sequence ID" value="SEA78902.1"/>
    <property type="molecule type" value="Genomic_DNA"/>
</dbReference>
<feature type="signal peptide" evidence="10">
    <location>
        <begin position="1"/>
        <end position="34"/>
    </location>
</feature>
<reference evidence="11" key="4">
    <citation type="submission" date="2019-09" db="EMBL/GenBank/DDBJ databases">
        <authorList>
            <person name="Ross B.D."/>
            <person name="Verster A.J."/>
            <person name="Radey M.C."/>
            <person name="Schmidtke D.T."/>
            <person name="Pope C.E."/>
            <person name="Hoffman L.R."/>
            <person name="Hajjar A.M."/>
            <person name="Peterson S.B."/>
            <person name="Borenstein E."/>
            <person name="Mougous J.D."/>
        </authorList>
    </citation>
    <scope>NUCLEOTIDE SEQUENCE</scope>
    <source>
        <strain evidence="11">H204</strain>
    </source>
</reference>
<reference evidence="14 15" key="1">
    <citation type="submission" date="2016-10" db="EMBL/GenBank/DDBJ databases">
        <authorList>
            <person name="de Groot N.N."/>
        </authorList>
    </citation>
    <scope>NUCLEOTIDE SEQUENCE [LARGE SCALE GENOMIC DNA]</scope>
    <source>
        <strain evidence="13 15">NLAE-zl-C202</strain>
        <strain evidence="12 14">NLAE-zl-G339</strain>
    </source>
</reference>
<keyword evidence="2" id="KW-1003">Cell membrane</keyword>
<proteinExistence type="predicted"/>
<dbReference type="GO" id="GO:0005886">
    <property type="term" value="C:plasma membrane"/>
    <property type="evidence" value="ECO:0007669"/>
    <property type="project" value="UniProtKB-SubCell"/>
</dbReference>
<keyword evidence="6" id="KW-0472">Membrane</keyword>
<dbReference type="RefSeq" id="WP_004314610.1">
    <property type="nucleotide sequence ID" value="NZ_CABKPA010000033.1"/>
</dbReference>
<evidence type="ECO:0000256" key="6">
    <source>
        <dbReference type="ARBA" id="ARBA00023136"/>
    </source>
</evidence>
<dbReference type="CDD" id="cd14948">
    <property type="entry name" value="BACON"/>
    <property type="match status" value="1"/>
</dbReference>
<gene>
    <name evidence="11" type="ORF">F6S82_05285</name>
    <name evidence="12" type="ORF">SAMN04487924_11368</name>
    <name evidence="13" type="ORF">SAMN05216250_11168</name>
</gene>
<dbReference type="InterPro" id="IPR032675">
    <property type="entry name" value="LRR_dom_sf"/>
</dbReference>
<evidence type="ECO:0000313" key="13">
    <source>
        <dbReference type="EMBL" id="SFM83089.1"/>
    </source>
</evidence>
<evidence type="ECO:0000256" key="4">
    <source>
        <dbReference type="ARBA" id="ARBA00022729"/>
    </source>
</evidence>
<organism evidence="12 14">
    <name type="scientific">Bacteroides xylanisolvens</name>
    <dbReference type="NCBI Taxonomy" id="371601"/>
    <lineage>
        <taxon>Bacteria</taxon>
        <taxon>Pseudomonadati</taxon>
        <taxon>Bacteroidota</taxon>
        <taxon>Bacteroidia</taxon>
        <taxon>Bacteroidales</taxon>
        <taxon>Bacteroidaceae</taxon>
        <taxon>Bacteroides</taxon>
    </lineage>
</organism>
<keyword evidence="8" id="KW-0325">Glycoprotein</keyword>
<keyword evidence="4 10" id="KW-0732">Signal</keyword>
<evidence type="ECO:0000256" key="2">
    <source>
        <dbReference type="ARBA" id="ARBA00022475"/>
    </source>
</evidence>
<name>A0A1H4E3D3_9BACE</name>
<protein>
    <submittedName>
        <fullName evidence="12">Putative binding domain-containing protein, N-terminal</fullName>
    </submittedName>
</protein>
<dbReference type="AlphaFoldDB" id="A0A1H4E3D3"/>
<evidence type="ECO:0000256" key="10">
    <source>
        <dbReference type="SAM" id="SignalP"/>
    </source>
</evidence>